<protein>
    <submittedName>
        <fullName evidence="2">Uncharacterized protein</fullName>
    </submittedName>
</protein>
<evidence type="ECO:0000313" key="3">
    <source>
        <dbReference type="Proteomes" id="UP000053989"/>
    </source>
</evidence>
<dbReference type="HOGENOM" id="CLU_1982454_0_0_1"/>
<reference evidence="3" key="2">
    <citation type="submission" date="2015-01" db="EMBL/GenBank/DDBJ databases">
        <title>Evolutionary Origins and Diversification of the Mycorrhizal Mutualists.</title>
        <authorList>
            <consortium name="DOE Joint Genome Institute"/>
            <consortium name="Mycorrhizal Genomics Consortium"/>
            <person name="Kohler A."/>
            <person name="Kuo A."/>
            <person name="Nagy L.G."/>
            <person name="Floudas D."/>
            <person name="Copeland A."/>
            <person name="Barry K.W."/>
            <person name="Cichocki N."/>
            <person name="Veneault-Fourrey C."/>
            <person name="LaButti K."/>
            <person name="Lindquist E.A."/>
            <person name="Lipzen A."/>
            <person name="Lundell T."/>
            <person name="Morin E."/>
            <person name="Murat C."/>
            <person name="Riley R."/>
            <person name="Ohm R."/>
            <person name="Sun H."/>
            <person name="Tunlid A."/>
            <person name="Henrissat B."/>
            <person name="Grigoriev I.V."/>
            <person name="Hibbett D.S."/>
            <person name="Martin F."/>
        </authorList>
    </citation>
    <scope>NUCLEOTIDE SEQUENCE [LARGE SCALE GENOMIC DNA]</scope>
    <source>
        <strain evidence="3">Foug A</strain>
    </source>
</reference>
<dbReference type="AlphaFoldDB" id="A0A0C3A8P3"/>
<name>A0A0C3A8P3_9AGAM</name>
<dbReference type="Proteomes" id="UP000053989">
    <property type="component" value="Unassembled WGS sequence"/>
</dbReference>
<keyword evidence="1" id="KW-1133">Transmembrane helix</keyword>
<dbReference type="OrthoDB" id="2690545at2759"/>
<feature type="transmembrane region" description="Helical" evidence="1">
    <location>
        <begin position="55"/>
        <end position="76"/>
    </location>
</feature>
<keyword evidence="3" id="KW-1185">Reference proteome</keyword>
<sequence>MQGLVYALLLVPVFFTIECTRFVHLAILAAASPPPAWIPAPVLLLVRAVGSIIGWTIWALCAWVLWVPVRALLWLCGIGMDGAYRRASAAATARWYESRKHCQKEETQRSVKLLWYRQ</sequence>
<proteinExistence type="predicted"/>
<evidence type="ECO:0000256" key="1">
    <source>
        <dbReference type="SAM" id="Phobius"/>
    </source>
</evidence>
<accession>A0A0C3A8P3</accession>
<dbReference type="EMBL" id="KN822054">
    <property type="protein sequence ID" value="KIM61232.1"/>
    <property type="molecule type" value="Genomic_DNA"/>
</dbReference>
<organism evidence="2 3">
    <name type="scientific">Scleroderma citrinum Foug A</name>
    <dbReference type="NCBI Taxonomy" id="1036808"/>
    <lineage>
        <taxon>Eukaryota</taxon>
        <taxon>Fungi</taxon>
        <taxon>Dikarya</taxon>
        <taxon>Basidiomycota</taxon>
        <taxon>Agaricomycotina</taxon>
        <taxon>Agaricomycetes</taxon>
        <taxon>Agaricomycetidae</taxon>
        <taxon>Boletales</taxon>
        <taxon>Sclerodermatineae</taxon>
        <taxon>Sclerodermataceae</taxon>
        <taxon>Scleroderma</taxon>
    </lineage>
</organism>
<keyword evidence="1" id="KW-0472">Membrane</keyword>
<keyword evidence="1" id="KW-0812">Transmembrane</keyword>
<gene>
    <name evidence="2" type="ORF">SCLCIDRAFT_1216133</name>
</gene>
<reference evidence="2 3" key="1">
    <citation type="submission" date="2014-04" db="EMBL/GenBank/DDBJ databases">
        <authorList>
            <consortium name="DOE Joint Genome Institute"/>
            <person name="Kuo A."/>
            <person name="Kohler A."/>
            <person name="Nagy L.G."/>
            <person name="Floudas D."/>
            <person name="Copeland A."/>
            <person name="Barry K.W."/>
            <person name="Cichocki N."/>
            <person name="Veneault-Fourrey C."/>
            <person name="LaButti K."/>
            <person name="Lindquist E.A."/>
            <person name="Lipzen A."/>
            <person name="Lundell T."/>
            <person name="Morin E."/>
            <person name="Murat C."/>
            <person name="Sun H."/>
            <person name="Tunlid A."/>
            <person name="Henrissat B."/>
            <person name="Grigoriev I.V."/>
            <person name="Hibbett D.S."/>
            <person name="Martin F."/>
            <person name="Nordberg H.P."/>
            <person name="Cantor M.N."/>
            <person name="Hua S.X."/>
        </authorList>
    </citation>
    <scope>NUCLEOTIDE SEQUENCE [LARGE SCALE GENOMIC DNA]</scope>
    <source>
        <strain evidence="2 3">Foug A</strain>
    </source>
</reference>
<dbReference type="InParanoid" id="A0A0C3A8P3"/>
<evidence type="ECO:0000313" key="2">
    <source>
        <dbReference type="EMBL" id="KIM61232.1"/>
    </source>
</evidence>